<evidence type="ECO:0000256" key="1">
    <source>
        <dbReference type="ARBA" id="ARBA00022679"/>
    </source>
</evidence>
<keyword evidence="4" id="KW-1185">Reference proteome</keyword>
<dbReference type="InterPro" id="IPR001296">
    <property type="entry name" value="Glyco_trans_1"/>
</dbReference>
<dbReference type="Gene3D" id="3.40.50.2000">
    <property type="entry name" value="Glycogen Phosphorylase B"/>
    <property type="match status" value="1"/>
</dbReference>
<evidence type="ECO:0000313" key="3">
    <source>
        <dbReference type="EMBL" id="RYC05823.1"/>
    </source>
</evidence>
<dbReference type="SUPFAM" id="SSF53756">
    <property type="entry name" value="UDP-Glycosyltransferase/glycogen phosphorylase"/>
    <property type="match status" value="1"/>
</dbReference>
<dbReference type="AlphaFoldDB" id="A0A4Q2SKY2"/>
<accession>A0A4Q2SKY2</accession>
<dbReference type="GO" id="GO:0016757">
    <property type="term" value="F:glycosyltransferase activity"/>
    <property type="evidence" value="ECO:0007669"/>
    <property type="project" value="InterPro"/>
</dbReference>
<sequence>MTRALVLSEHDLDAWGERFARHEVPSALPYGADALTDLGWSLSGARRAVDPRWRRWRDVVEHRAGFPLERAIRGARDARRADVVLALLEQQGAAASVMRRAKLPPYGSTPLVVWSVWLADELRSAGPEQRRRLVNRYAGADLITHMSVHETEVFEEAGIVRDRTLAVRFGVNDDFYTPGTGERDIDLLAVGQDRGRDYATLFDAVRGTDLVLHLVCKPDNVAGLDVPDNVEMRGVVPLTEYRSLLRRARVVAVPTHDLAYPTGQSVALEAAASGSCVAVTGTRAMRDYFEDGVTGRLVEVGDVDGWRNLLVELREDEAQRARLGTAARNSAETRFSARLMWADIAAACQERGLT</sequence>
<protein>
    <submittedName>
        <fullName evidence="3">Glycosyltransferase</fullName>
    </submittedName>
</protein>
<keyword evidence="1 3" id="KW-0808">Transferase</keyword>
<name>A0A4Q2SKY2_9ACTN</name>
<dbReference type="EMBL" id="SDWV01000020">
    <property type="protein sequence ID" value="RYC05823.1"/>
    <property type="molecule type" value="Genomic_DNA"/>
</dbReference>
<dbReference type="PANTHER" id="PTHR12526:SF590">
    <property type="entry name" value="ALPHA-MALTOSE-1-PHOSPHATE SYNTHASE"/>
    <property type="match status" value="1"/>
</dbReference>
<feature type="domain" description="Glycosyl transferase family 1" evidence="2">
    <location>
        <begin position="224"/>
        <end position="329"/>
    </location>
</feature>
<evidence type="ECO:0000259" key="2">
    <source>
        <dbReference type="Pfam" id="PF00534"/>
    </source>
</evidence>
<organism evidence="3 4">
    <name type="scientific">Nocardioides zhouii</name>
    <dbReference type="NCBI Taxonomy" id="1168729"/>
    <lineage>
        <taxon>Bacteria</taxon>
        <taxon>Bacillati</taxon>
        <taxon>Actinomycetota</taxon>
        <taxon>Actinomycetes</taxon>
        <taxon>Propionibacteriales</taxon>
        <taxon>Nocardioidaceae</taxon>
        <taxon>Nocardioides</taxon>
    </lineage>
</organism>
<gene>
    <name evidence="3" type="ORF">EUA94_17315</name>
</gene>
<proteinExistence type="predicted"/>
<evidence type="ECO:0000313" key="4">
    <source>
        <dbReference type="Proteomes" id="UP000291101"/>
    </source>
</evidence>
<dbReference type="RefSeq" id="WP_129428149.1">
    <property type="nucleotide sequence ID" value="NZ_SDWV01000020.1"/>
</dbReference>
<dbReference type="Proteomes" id="UP000291101">
    <property type="component" value="Unassembled WGS sequence"/>
</dbReference>
<dbReference type="OrthoDB" id="5116476at2"/>
<dbReference type="Pfam" id="PF00534">
    <property type="entry name" value="Glycos_transf_1"/>
    <property type="match status" value="1"/>
</dbReference>
<dbReference type="PANTHER" id="PTHR12526">
    <property type="entry name" value="GLYCOSYLTRANSFERASE"/>
    <property type="match status" value="1"/>
</dbReference>
<dbReference type="CDD" id="cd03801">
    <property type="entry name" value="GT4_PimA-like"/>
    <property type="match status" value="1"/>
</dbReference>
<reference evidence="3 4" key="1">
    <citation type="submission" date="2019-01" db="EMBL/GenBank/DDBJ databases">
        <title>Novel species of Nocardioides.</title>
        <authorList>
            <person name="Liu Q."/>
            <person name="X Y.-H."/>
        </authorList>
    </citation>
    <scope>NUCLEOTIDE SEQUENCE [LARGE SCALE GENOMIC DNA]</scope>
    <source>
        <strain evidence="3 4">HLT2-9</strain>
    </source>
</reference>
<comment type="caution">
    <text evidence="3">The sequence shown here is derived from an EMBL/GenBank/DDBJ whole genome shotgun (WGS) entry which is preliminary data.</text>
</comment>